<dbReference type="Gene3D" id="3.30.450.20">
    <property type="entry name" value="PAS domain"/>
    <property type="match status" value="2"/>
</dbReference>
<dbReference type="SUPFAM" id="SSF55073">
    <property type="entry name" value="Nucleotide cyclase"/>
    <property type="match status" value="1"/>
</dbReference>
<evidence type="ECO:0000313" key="6">
    <source>
        <dbReference type="Proteomes" id="UP000238196"/>
    </source>
</evidence>
<dbReference type="Pfam" id="PF00990">
    <property type="entry name" value="GGDEF"/>
    <property type="match status" value="1"/>
</dbReference>
<dbReference type="Pfam" id="PF13426">
    <property type="entry name" value="PAS_9"/>
    <property type="match status" value="1"/>
</dbReference>
<dbReference type="OrthoDB" id="5291908at2"/>
<proteinExistence type="predicted"/>
<dbReference type="AlphaFoldDB" id="A0A2S5KUQ3"/>
<evidence type="ECO:0000259" key="4">
    <source>
        <dbReference type="PROSITE" id="PS50887"/>
    </source>
</evidence>
<dbReference type="InterPro" id="IPR043128">
    <property type="entry name" value="Rev_trsase/Diguanyl_cyclase"/>
</dbReference>
<dbReference type="NCBIfam" id="TIGR00254">
    <property type="entry name" value="GGDEF"/>
    <property type="match status" value="1"/>
</dbReference>
<reference evidence="5 6" key="1">
    <citation type="submission" date="2018-02" db="EMBL/GenBank/DDBJ databases">
        <title>novel marine gammaproteobacteria from coastal saline agro ecosystem.</title>
        <authorList>
            <person name="Krishnan R."/>
            <person name="Ramesh Kumar N."/>
        </authorList>
    </citation>
    <scope>NUCLEOTIDE SEQUENCE [LARGE SCALE GENOMIC DNA]</scope>
    <source>
        <strain evidence="5 6">228</strain>
    </source>
</reference>
<evidence type="ECO:0000259" key="3">
    <source>
        <dbReference type="PROSITE" id="PS50883"/>
    </source>
</evidence>
<dbReference type="InterPro" id="IPR035965">
    <property type="entry name" value="PAS-like_dom_sf"/>
</dbReference>
<dbReference type="EMBL" id="PRLP01000012">
    <property type="protein sequence ID" value="PPC78587.1"/>
    <property type="molecule type" value="Genomic_DNA"/>
</dbReference>
<dbReference type="PROSITE" id="PS50883">
    <property type="entry name" value="EAL"/>
    <property type="match status" value="1"/>
</dbReference>
<feature type="domain" description="EAL" evidence="3">
    <location>
        <begin position="461"/>
        <end position="716"/>
    </location>
</feature>
<evidence type="ECO:0000259" key="2">
    <source>
        <dbReference type="PROSITE" id="PS50113"/>
    </source>
</evidence>
<name>A0A2S5KUQ3_9PROT</name>
<dbReference type="Gene3D" id="3.20.20.450">
    <property type="entry name" value="EAL domain"/>
    <property type="match status" value="1"/>
</dbReference>
<gene>
    <name evidence="5" type="ORF">C4K68_03500</name>
</gene>
<dbReference type="FunFam" id="3.20.20.450:FF:000001">
    <property type="entry name" value="Cyclic di-GMP phosphodiesterase yahA"/>
    <property type="match status" value="1"/>
</dbReference>
<evidence type="ECO:0000259" key="1">
    <source>
        <dbReference type="PROSITE" id="PS50112"/>
    </source>
</evidence>
<dbReference type="InterPro" id="IPR052155">
    <property type="entry name" value="Biofilm_reg_signaling"/>
</dbReference>
<feature type="domain" description="PAC" evidence="2">
    <location>
        <begin position="236"/>
        <end position="288"/>
    </location>
</feature>
<dbReference type="InterPro" id="IPR001633">
    <property type="entry name" value="EAL_dom"/>
</dbReference>
<dbReference type="SMART" id="SM00267">
    <property type="entry name" value="GGDEF"/>
    <property type="match status" value="1"/>
</dbReference>
<organism evidence="5 6">
    <name type="scientific">Proteobacteria bacterium 228</name>
    <dbReference type="NCBI Taxonomy" id="2083153"/>
    <lineage>
        <taxon>Bacteria</taxon>
        <taxon>Pseudomonadati</taxon>
        <taxon>Pseudomonadota</taxon>
    </lineage>
</organism>
<dbReference type="InterPro" id="IPR000700">
    <property type="entry name" value="PAS-assoc_C"/>
</dbReference>
<dbReference type="SUPFAM" id="SSF141868">
    <property type="entry name" value="EAL domain-like"/>
    <property type="match status" value="1"/>
</dbReference>
<dbReference type="PANTHER" id="PTHR44757">
    <property type="entry name" value="DIGUANYLATE CYCLASE DGCP"/>
    <property type="match status" value="1"/>
</dbReference>
<feature type="domain" description="GGDEF" evidence="4">
    <location>
        <begin position="319"/>
        <end position="452"/>
    </location>
</feature>
<evidence type="ECO:0000313" key="5">
    <source>
        <dbReference type="EMBL" id="PPC78587.1"/>
    </source>
</evidence>
<dbReference type="PANTHER" id="PTHR44757:SF2">
    <property type="entry name" value="BIOFILM ARCHITECTURE MAINTENANCE PROTEIN MBAA"/>
    <property type="match status" value="1"/>
</dbReference>
<dbReference type="SUPFAM" id="SSF55785">
    <property type="entry name" value="PYP-like sensor domain (PAS domain)"/>
    <property type="match status" value="1"/>
</dbReference>
<protein>
    <recommendedName>
        <fullName evidence="7">Diguanylate cyclase</fullName>
    </recommendedName>
</protein>
<dbReference type="CDD" id="cd01948">
    <property type="entry name" value="EAL"/>
    <property type="match status" value="1"/>
</dbReference>
<dbReference type="NCBIfam" id="TIGR00229">
    <property type="entry name" value="sensory_box"/>
    <property type="match status" value="1"/>
</dbReference>
<dbReference type="CDD" id="cd00130">
    <property type="entry name" value="PAS"/>
    <property type="match status" value="1"/>
</dbReference>
<dbReference type="InterPro" id="IPR000014">
    <property type="entry name" value="PAS"/>
</dbReference>
<dbReference type="PROSITE" id="PS50112">
    <property type="entry name" value="PAS"/>
    <property type="match status" value="1"/>
</dbReference>
<evidence type="ECO:0008006" key="7">
    <source>
        <dbReference type="Google" id="ProtNLM"/>
    </source>
</evidence>
<dbReference type="Gene3D" id="3.30.70.270">
    <property type="match status" value="1"/>
</dbReference>
<accession>A0A2S5KUQ3</accession>
<dbReference type="InterPro" id="IPR029787">
    <property type="entry name" value="Nucleotide_cyclase"/>
</dbReference>
<dbReference type="Pfam" id="PF00563">
    <property type="entry name" value="EAL"/>
    <property type="match status" value="1"/>
</dbReference>
<dbReference type="InterPro" id="IPR001610">
    <property type="entry name" value="PAC"/>
</dbReference>
<feature type="domain" description="PAS" evidence="1">
    <location>
        <begin position="163"/>
        <end position="208"/>
    </location>
</feature>
<dbReference type="CDD" id="cd01949">
    <property type="entry name" value="GGDEF"/>
    <property type="match status" value="1"/>
</dbReference>
<dbReference type="Proteomes" id="UP000238196">
    <property type="component" value="Unassembled WGS sequence"/>
</dbReference>
<dbReference type="InterPro" id="IPR000160">
    <property type="entry name" value="GGDEF_dom"/>
</dbReference>
<dbReference type="SMART" id="SM00091">
    <property type="entry name" value="PAS"/>
    <property type="match status" value="2"/>
</dbReference>
<dbReference type="PROSITE" id="PS50887">
    <property type="entry name" value="GGDEF"/>
    <property type="match status" value="1"/>
</dbReference>
<sequence>MATLDMMNSSWDKQWFPTLTSLIERIGHLSEDGSSRGFSRIEAEWSRLRQAMQLMGGYVWEYRSEEGWWLSPELKSLLGMDSSSYWLRSADWMTVLPESEQEFLRGLMQSNSTAKQSNLSFPLTLNQQSYHFSLRAICLSDEGYKRWVGVLEDVTSSRALENRVQIAAHVLEHAAQGIIITDRHFNILNTNQACADICGYEQVEIIGRKPRMLGSGWHGQPFYQSMLTQLFTQGHWRGEVLDRNKSGEMYISQMDISSVLGEQGEVTHFVLFFSDITEQRLAERKLNQLAYLDVLTDLPNRQHFVDNLNRLMKQAEASRQLGLILLDMDNFKLVNESWGHATGDALLIAVARKLKKQLGQRGEIARLEADEFAVLVPDVATEAEALLVARELHTICTECFDINGKQIYPSATLGVALFPNQARDADELFKHADMARFRAKALGKNRILCYENSMGEHPQGRLQIANKLRQAIPRNELKLFYQPKMDTSGPCQLAGVEALIRWFPLGEEGMISPMEFIPVAEETGMIVNLGYWVLEEACRQIADWRSMGWTIPIAVNLSARQLMDASLVDKVHELLQRFDVPAEMLELELTESTLMLDVDEALYQLFALRDLGIGLAIDDFGTGYSSMAYLKRLPIQTLKIDRAFVRDIENDNEDRAIICAILALAKSLGLKVVAEGVETQPQWQFLAEAGCDMTQGYLQGRPMPVEEFEGFLERQGYK</sequence>
<dbReference type="InterPro" id="IPR035919">
    <property type="entry name" value="EAL_sf"/>
</dbReference>
<dbReference type="PROSITE" id="PS50113">
    <property type="entry name" value="PAC"/>
    <property type="match status" value="1"/>
</dbReference>
<dbReference type="SMART" id="SM00052">
    <property type="entry name" value="EAL"/>
    <property type="match status" value="1"/>
</dbReference>
<comment type="caution">
    <text evidence="5">The sequence shown here is derived from an EMBL/GenBank/DDBJ whole genome shotgun (WGS) entry which is preliminary data.</text>
</comment>
<dbReference type="SMART" id="SM00086">
    <property type="entry name" value="PAC"/>
    <property type="match status" value="1"/>
</dbReference>